<reference evidence="1" key="1">
    <citation type="submission" date="2021-06" db="EMBL/GenBank/DDBJ databases">
        <authorList>
            <person name="Kallberg Y."/>
            <person name="Tangrot J."/>
            <person name="Rosling A."/>
        </authorList>
    </citation>
    <scope>NUCLEOTIDE SEQUENCE</scope>
    <source>
        <strain evidence="1">UK204</strain>
    </source>
</reference>
<comment type="caution">
    <text evidence="1">The sequence shown here is derived from an EMBL/GenBank/DDBJ whole genome shotgun (WGS) entry which is preliminary data.</text>
</comment>
<dbReference type="Proteomes" id="UP000789570">
    <property type="component" value="Unassembled WGS sequence"/>
</dbReference>
<name>A0A9N9ABW3_9GLOM</name>
<evidence type="ECO:0000313" key="1">
    <source>
        <dbReference type="EMBL" id="CAG8525225.1"/>
    </source>
</evidence>
<accession>A0A9N9ABW3</accession>
<feature type="non-terminal residue" evidence="1">
    <location>
        <position position="63"/>
    </location>
</feature>
<keyword evidence="2" id="KW-1185">Reference proteome</keyword>
<sequence>MNLGTWESEQAKDKMQWIADGEKLFWHTWEVNDPCQYNSLDCQELEVSRLHSSEIAEIKVDTV</sequence>
<proteinExistence type="predicted"/>
<protein>
    <submittedName>
        <fullName evidence="1">8951_t:CDS:1</fullName>
    </submittedName>
</protein>
<evidence type="ECO:0000313" key="2">
    <source>
        <dbReference type="Proteomes" id="UP000789570"/>
    </source>
</evidence>
<dbReference type="AlphaFoldDB" id="A0A9N9ABW3"/>
<organism evidence="1 2">
    <name type="scientific">Funneliformis caledonium</name>
    <dbReference type="NCBI Taxonomy" id="1117310"/>
    <lineage>
        <taxon>Eukaryota</taxon>
        <taxon>Fungi</taxon>
        <taxon>Fungi incertae sedis</taxon>
        <taxon>Mucoromycota</taxon>
        <taxon>Glomeromycotina</taxon>
        <taxon>Glomeromycetes</taxon>
        <taxon>Glomerales</taxon>
        <taxon>Glomeraceae</taxon>
        <taxon>Funneliformis</taxon>
    </lineage>
</organism>
<dbReference type="EMBL" id="CAJVPQ010000990">
    <property type="protein sequence ID" value="CAG8525225.1"/>
    <property type="molecule type" value="Genomic_DNA"/>
</dbReference>
<dbReference type="OrthoDB" id="2395269at2759"/>
<gene>
    <name evidence="1" type="ORF">FCALED_LOCUS4903</name>
</gene>